<feature type="non-terminal residue" evidence="1">
    <location>
        <position position="14"/>
    </location>
</feature>
<proteinExistence type="predicted"/>
<dbReference type="Proteomes" id="UP000265520">
    <property type="component" value="Unassembled WGS sequence"/>
</dbReference>
<evidence type="ECO:0000313" key="1">
    <source>
        <dbReference type="EMBL" id="MCH96458.1"/>
    </source>
</evidence>
<reference evidence="1 2" key="1">
    <citation type="journal article" date="2018" name="Front. Plant Sci.">
        <title>Red Clover (Trifolium pratense) and Zigzag Clover (T. medium) - A Picture of Genomic Similarities and Differences.</title>
        <authorList>
            <person name="Dluhosova J."/>
            <person name="Istvanek J."/>
            <person name="Nedelnik J."/>
            <person name="Repkova J."/>
        </authorList>
    </citation>
    <scope>NUCLEOTIDE SEQUENCE [LARGE SCALE GENOMIC DNA]</scope>
    <source>
        <strain evidence="2">cv. 10/8</strain>
        <tissue evidence="1">Leaf</tissue>
    </source>
</reference>
<dbReference type="EMBL" id="LXQA010032365">
    <property type="protein sequence ID" value="MCH96458.1"/>
    <property type="molecule type" value="Genomic_DNA"/>
</dbReference>
<gene>
    <name evidence="1" type="ORF">A2U01_0017444</name>
</gene>
<sequence length="14" mass="1428">MAKDPVRVLVTGAA</sequence>
<evidence type="ECO:0000313" key="2">
    <source>
        <dbReference type="Proteomes" id="UP000265520"/>
    </source>
</evidence>
<keyword evidence="2" id="KW-1185">Reference proteome</keyword>
<accession>A0A392NBN5</accession>
<comment type="caution">
    <text evidence="1">The sequence shown here is derived from an EMBL/GenBank/DDBJ whole genome shotgun (WGS) entry which is preliminary data.</text>
</comment>
<organism evidence="1 2">
    <name type="scientific">Trifolium medium</name>
    <dbReference type="NCBI Taxonomy" id="97028"/>
    <lineage>
        <taxon>Eukaryota</taxon>
        <taxon>Viridiplantae</taxon>
        <taxon>Streptophyta</taxon>
        <taxon>Embryophyta</taxon>
        <taxon>Tracheophyta</taxon>
        <taxon>Spermatophyta</taxon>
        <taxon>Magnoliopsida</taxon>
        <taxon>eudicotyledons</taxon>
        <taxon>Gunneridae</taxon>
        <taxon>Pentapetalae</taxon>
        <taxon>rosids</taxon>
        <taxon>fabids</taxon>
        <taxon>Fabales</taxon>
        <taxon>Fabaceae</taxon>
        <taxon>Papilionoideae</taxon>
        <taxon>50 kb inversion clade</taxon>
        <taxon>NPAAA clade</taxon>
        <taxon>Hologalegina</taxon>
        <taxon>IRL clade</taxon>
        <taxon>Trifolieae</taxon>
        <taxon>Trifolium</taxon>
    </lineage>
</organism>
<name>A0A392NBN5_9FABA</name>
<protein>
    <submittedName>
        <fullName evidence="1">Uncharacterized protein</fullName>
    </submittedName>
</protein>